<organism evidence="1 2">
    <name type="scientific">Lasiosphaeria miniovina</name>
    <dbReference type="NCBI Taxonomy" id="1954250"/>
    <lineage>
        <taxon>Eukaryota</taxon>
        <taxon>Fungi</taxon>
        <taxon>Dikarya</taxon>
        <taxon>Ascomycota</taxon>
        <taxon>Pezizomycotina</taxon>
        <taxon>Sordariomycetes</taxon>
        <taxon>Sordariomycetidae</taxon>
        <taxon>Sordariales</taxon>
        <taxon>Lasiosphaeriaceae</taxon>
        <taxon>Lasiosphaeria</taxon>
    </lineage>
</organism>
<accession>A0AA40A6R9</accession>
<dbReference type="AlphaFoldDB" id="A0AA40A6R9"/>
<keyword evidence="2" id="KW-1185">Reference proteome</keyword>
<dbReference type="GeneID" id="85318270"/>
<evidence type="ECO:0000313" key="1">
    <source>
        <dbReference type="EMBL" id="KAK0710265.1"/>
    </source>
</evidence>
<sequence>MASWILNQSNLNIFTRLRVLRLNSRHGGKPVQRVTFSQLHSLIPRSRSYNAISAGDIAAEMKILSRFKRDFSVLDYYTKGRAKLDILEPANSDSALTTFSRTKATAPISWVPLSVETELVEPARCHISNHKDELAKLTTIETPSEISGRYIVKVFWYLMEFPIEAALAQVEMPGEWSLQFGSEVTPGEASIGRVDVFLRLFHGGKHVSNLAVLNIRDSRSVMKQAASLKSAVSPHANLRDALAKTEPTEPSIFRDISATYAQQAAEYAAEYGYKHVAFFD</sequence>
<protein>
    <submittedName>
        <fullName evidence="1">Uncharacterized protein</fullName>
    </submittedName>
</protein>
<name>A0AA40A6R9_9PEZI</name>
<dbReference type="EMBL" id="JAUIRO010000006">
    <property type="protein sequence ID" value="KAK0710265.1"/>
    <property type="molecule type" value="Genomic_DNA"/>
</dbReference>
<dbReference type="Proteomes" id="UP001172101">
    <property type="component" value="Unassembled WGS sequence"/>
</dbReference>
<reference evidence="1" key="1">
    <citation type="submission" date="2023-06" db="EMBL/GenBank/DDBJ databases">
        <title>Genome-scale phylogeny and comparative genomics of the fungal order Sordariales.</title>
        <authorList>
            <consortium name="Lawrence Berkeley National Laboratory"/>
            <person name="Hensen N."/>
            <person name="Bonometti L."/>
            <person name="Westerberg I."/>
            <person name="Brannstrom I.O."/>
            <person name="Guillou S."/>
            <person name="Cros-Aarteil S."/>
            <person name="Calhoun S."/>
            <person name="Haridas S."/>
            <person name="Kuo A."/>
            <person name="Mondo S."/>
            <person name="Pangilinan J."/>
            <person name="Riley R."/>
            <person name="LaButti K."/>
            <person name="Andreopoulos B."/>
            <person name="Lipzen A."/>
            <person name="Chen C."/>
            <person name="Yanf M."/>
            <person name="Daum C."/>
            <person name="Ng V."/>
            <person name="Clum A."/>
            <person name="Steindorff A."/>
            <person name="Ohm R."/>
            <person name="Martin F."/>
            <person name="Silar P."/>
            <person name="Natvig D."/>
            <person name="Lalanne C."/>
            <person name="Gautier V."/>
            <person name="Ament-velasquez S.L."/>
            <person name="Kruys A."/>
            <person name="Hutchinson M.I."/>
            <person name="Powell A.J."/>
            <person name="Barry K."/>
            <person name="Miller A.N."/>
            <person name="Grigoriev I.V."/>
            <person name="Debuchy R."/>
            <person name="Gladieux P."/>
            <person name="Thoren M.H."/>
            <person name="Johannesson H."/>
        </authorList>
    </citation>
    <scope>NUCLEOTIDE SEQUENCE</scope>
    <source>
        <strain evidence="1">SMH2392-1A</strain>
    </source>
</reference>
<gene>
    <name evidence="1" type="ORF">B0T26DRAFT_434744</name>
</gene>
<comment type="caution">
    <text evidence="1">The sequence shown here is derived from an EMBL/GenBank/DDBJ whole genome shotgun (WGS) entry which is preliminary data.</text>
</comment>
<proteinExistence type="predicted"/>
<evidence type="ECO:0000313" key="2">
    <source>
        <dbReference type="Proteomes" id="UP001172101"/>
    </source>
</evidence>
<dbReference type="RefSeq" id="XP_060293569.1">
    <property type="nucleotide sequence ID" value="XM_060435000.1"/>
</dbReference>